<dbReference type="PANTHER" id="PTHR43884:SF20">
    <property type="entry name" value="ACYL-COA DEHYDROGENASE FADE28"/>
    <property type="match status" value="1"/>
</dbReference>
<gene>
    <name evidence="8" type="primary">mmgC_17</name>
    <name evidence="8" type="ORF">B7C42_04651</name>
</gene>
<sequence length="347" mass="36532">MNLLPAAEQLELVAAATDFLQTRMPIEEIRRRADADSAVDTSVWTEGAELGFLSLGLAEEYGGAGQSFDDEALLFVELGRHLATGPFLASTLGARIAAFSGDEQLCRRIASGQARVGTAQLRGDGSVTSGGFKGTFDLIDTAGCSHLLLVTRHGSALVAAEQFGETTVLDCVDPGTRLATATVTAGEVTHWLPERADSTWLRAVVLSSAFLAGLADGAAALATEHAKTRIQFGRPIGVNQAIKHMCSDMAVRTEAAFTQVCFAAVCLASHRHDAPAQALAARTVAANAAIDNGANGIHVHGGMGYTYEHNAHLYLERAHVYRHLFAEPSEVLAELLAQDLAQDGVAA</sequence>
<keyword evidence="9" id="KW-1185">Reference proteome</keyword>
<dbReference type="InterPro" id="IPR009075">
    <property type="entry name" value="AcylCo_DH/oxidase_C"/>
</dbReference>
<dbReference type="Proteomes" id="UP000215506">
    <property type="component" value="Unassembled WGS sequence"/>
</dbReference>
<dbReference type="GO" id="GO:0050660">
    <property type="term" value="F:flavin adenine dinucleotide binding"/>
    <property type="evidence" value="ECO:0007669"/>
    <property type="project" value="InterPro"/>
</dbReference>
<organism evidence="8 9">
    <name type="scientific">Nocardia cerradoensis</name>
    <dbReference type="NCBI Taxonomy" id="85688"/>
    <lineage>
        <taxon>Bacteria</taxon>
        <taxon>Bacillati</taxon>
        <taxon>Actinomycetota</taxon>
        <taxon>Actinomycetes</taxon>
        <taxon>Mycobacteriales</taxon>
        <taxon>Nocardiaceae</taxon>
        <taxon>Nocardia</taxon>
    </lineage>
</organism>
<protein>
    <submittedName>
        <fullName evidence="8">Acyl-CoA dehydrogenase</fullName>
        <ecNumber evidence="8">1.3.99.-</ecNumber>
    </submittedName>
</protein>
<comment type="similarity">
    <text evidence="2">Belongs to the acyl-CoA dehydrogenase family.</text>
</comment>
<evidence type="ECO:0000256" key="2">
    <source>
        <dbReference type="ARBA" id="ARBA00009347"/>
    </source>
</evidence>
<dbReference type="InterPro" id="IPR009100">
    <property type="entry name" value="AcylCoA_DH/oxidase_NM_dom_sf"/>
</dbReference>
<dbReference type="PANTHER" id="PTHR43884">
    <property type="entry name" value="ACYL-COA DEHYDROGENASE"/>
    <property type="match status" value="1"/>
</dbReference>
<evidence type="ECO:0000256" key="3">
    <source>
        <dbReference type="ARBA" id="ARBA00022630"/>
    </source>
</evidence>
<dbReference type="EMBL" id="NGAF01000010">
    <property type="protein sequence ID" value="OXR43229.1"/>
    <property type="molecule type" value="Genomic_DNA"/>
</dbReference>
<evidence type="ECO:0000259" key="6">
    <source>
        <dbReference type="Pfam" id="PF00441"/>
    </source>
</evidence>
<dbReference type="EC" id="1.3.99.-" evidence="8"/>
<dbReference type="SUPFAM" id="SSF56645">
    <property type="entry name" value="Acyl-CoA dehydrogenase NM domain-like"/>
    <property type="match status" value="1"/>
</dbReference>
<evidence type="ECO:0000256" key="4">
    <source>
        <dbReference type="ARBA" id="ARBA00022827"/>
    </source>
</evidence>
<dbReference type="SUPFAM" id="SSF47203">
    <property type="entry name" value="Acyl-CoA dehydrogenase C-terminal domain-like"/>
    <property type="match status" value="1"/>
</dbReference>
<dbReference type="GO" id="GO:0003995">
    <property type="term" value="F:acyl-CoA dehydrogenase activity"/>
    <property type="evidence" value="ECO:0007669"/>
    <property type="project" value="TreeGrafter"/>
</dbReference>
<reference evidence="8 9" key="1">
    <citation type="submission" date="2017-07" db="EMBL/GenBank/DDBJ databases">
        <title>First draft Genome Sequence of Nocardia cerradoensis isolated from human infection.</title>
        <authorList>
            <person name="Carrasco G."/>
        </authorList>
    </citation>
    <scope>NUCLEOTIDE SEQUENCE [LARGE SCALE GENOMIC DNA]</scope>
    <source>
        <strain evidence="8 9">CNM20130759</strain>
    </source>
</reference>
<dbReference type="Gene3D" id="1.20.140.10">
    <property type="entry name" value="Butyryl-CoA Dehydrogenase, subunit A, domain 3"/>
    <property type="match status" value="1"/>
</dbReference>
<evidence type="ECO:0000313" key="8">
    <source>
        <dbReference type="EMBL" id="OXR43229.1"/>
    </source>
</evidence>
<feature type="domain" description="Acyl-CoA dehydrogenase/oxidase N-terminal" evidence="7">
    <location>
        <begin position="7"/>
        <end position="104"/>
    </location>
</feature>
<feature type="domain" description="Acyl-CoA dehydrogenase/oxidase C-terminal" evidence="6">
    <location>
        <begin position="208"/>
        <end position="338"/>
    </location>
</feature>
<name>A0A231H302_9NOCA</name>
<dbReference type="InterPro" id="IPR013786">
    <property type="entry name" value="AcylCoA_DH/ox_N"/>
</dbReference>
<dbReference type="InterPro" id="IPR036250">
    <property type="entry name" value="AcylCo_DH-like_C"/>
</dbReference>
<keyword evidence="5 8" id="KW-0560">Oxidoreductase</keyword>
<accession>A0A231H302</accession>
<evidence type="ECO:0000256" key="1">
    <source>
        <dbReference type="ARBA" id="ARBA00001974"/>
    </source>
</evidence>
<proteinExistence type="inferred from homology"/>
<keyword evidence="4" id="KW-0274">FAD</keyword>
<evidence type="ECO:0000256" key="5">
    <source>
        <dbReference type="ARBA" id="ARBA00023002"/>
    </source>
</evidence>
<dbReference type="InterPro" id="IPR037069">
    <property type="entry name" value="AcylCoA_DH/ox_N_sf"/>
</dbReference>
<dbReference type="Gene3D" id="1.10.540.10">
    <property type="entry name" value="Acyl-CoA dehydrogenase/oxidase, N-terminal domain"/>
    <property type="match status" value="1"/>
</dbReference>
<keyword evidence="3" id="KW-0285">Flavoprotein</keyword>
<dbReference type="AlphaFoldDB" id="A0A231H302"/>
<dbReference type="Pfam" id="PF02771">
    <property type="entry name" value="Acyl-CoA_dh_N"/>
    <property type="match status" value="1"/>
</dbReference>
<comment type="caution">
    <text evidence="8">The sequence shown here is derived from an EMBL/GenBank/DDBJ whole genome shotgun (WGS) entry which is preliminary data.</text>
</comment>
<evidence type="ECO:0000259" key="7">
    <source>
        <dbReference type="Pfam" id="PF02771"/>
    </source>
</evidence>
<comment type="cofactor">
    <cofactor evidence="1">
        <name>FAD</name>
        <dbReference type="ChEBI" id="CHEBI:57692"/>
    </cofactor>
</comment>
<dbReference type="Pfam" id="PF00441">
    <property type="entry name" value="Acyl-CoA_dh_1"/>
    <property type="match status" value="1"/>
</dbReference>
<evidence type="ECO:0000313" key="9">
    <source>
        <dbReference type="Proteomes" id="UP000215506"/>
    </source>
</evidence>
<dbReference type="RefSeq" id="WP_064909030.1">
    <property type="nucleotide sequence ID" value="NZ_NGAF01000010.1"/>
</dbReference>